<dbReference type="SUPFAM" id="SSF52047">
    <property type="entry name" value="RNI-like"/>
    <property type="match status" value="1"/>
</dbReference>
<dbReference type="Pfam" id="PF25372">
    <property type="entry name" value="DUF7885"/>
    <property type="match status" value="1"/>
</dbReference>
<feature type="region of interest" description="Disordered" evidence="1">
    <location>
        <begin position="1"/>
        <end position="150"/>
    </location>
</feature>
<dbReference type="Gene3D" id="3.80.10.10">
    <property type="entry name" value="Ribonuclease Inhibitor"/>
    <property type="match status" value="1"/>
</dbReference>
<dbReference type="InterPro" id="IPR032675">
    <property type="entry name" value="LRR_dom_sf"/>
</dbReference>
<evidence type="ECO:0000313" key="4">
    <source>
        <dbReference type="Proteomes" id="UP000026962"/>
    </source>
</evidence>
<feature type="compositionally biased region" description="Pro residues" evidence="1">
    <location>
        <begin position="14"/>
        <end position="25"/>
    </location>
</feature>
<dbReference type="eggNOG" id="KOG1947">
    <property type="taxonomic scope" value="Eukaryota"/>
</dbReference>
<feature type="compositionally biased region" description="Acidic residues" evidence="1">
    <location>
        <begin position="446"/>
        <end position="457"/>
    </location>
</feature>
<feature type="region of interest" description="Disordered" evidence="1">
    <location>
        <begin position="435"/>
        <end position="468"/>
    </location>
</feature>
<dbReference type="InterPro" id="IPR006553">
    <property type="entry name" value="Leu-rich_rpt_Cys-con_subtyp"/>
</dbReference>
<dbReference type="PANTHER" id="PTHR13318">
    <property type="entry name" value="PARTNER OF PAIRED, ISOFORM B-RELATED"/>
    <property type="match status" value="1"/>
</dbReference>
<accession>A0A0E0LVL3</accession>
<name>A0A0E0LVL3_ORYPU</name>
<feature type="domain" description="F-box/LRR-repeat protein 15-like leucin rich repeat" evidence="2">
    <location>
        <begin position="623"/>
        <end position="750"/>
    </location>
</feature>
<dbReference type="OMA" id="PDAHAEM"/>
<reference evidence="3" key="1">
    <citation type="submission" date="2015-04" db="UniProtKB">
        <authorList>
            <consortium name="EnsemblPlants"/>
        </authorList>
    </citation>
    <scope>IDENTIFICATION</scope>
</reference>
<organism evidence="3">
    <name type="scientific">Oryza punctata</name>
    <name type="common">Red rice</name>
    <dbReference type="NCBI Taxonomy" id="4537"/>
    <lineage>
        <taxon>Eukaryota</taxon>
        <taxon>Viridiplantae</taxon>
        <taxon>Streptophyta</taxon>
        <taxon>Embryophyta</taxon>
        <taxon>Tracheophyta</taxon>
        <taxon>Spermatophyta</taxon>
        <taxon>Magnoliopsida</taxon>
        <taxon>Liliopsida</taxon>
        <taxon>Poales</taxon>
        <taxon>Poaceae</taxon>
        <taxon>BOP clade</taxon>
        <taxon>Oryzoideae</taxon>
        <taxon>Oryzeae</taxon>
        <taxon>Oryzinae</taxon>
        <taxon>Oryza</taxon>
    </lineage>
</organism>
<feature type="compositionally biased region" description="Gly residues" evidence="1">
    <location>
        <begin position="131"/>
        <end position="150"/>
    </location>
</feature>
<sequence length="775" mass="82233">MPRLRSGADTAGVPLPPSSPPPPPTGMAGGSSSGTPGPSPSTTLTLGLGPAAADGSLKSPGLAAPPPRRSLRLASGAAASGVASPTTTPTLSAPAAGADGASSGSGSGSSEKRKGRGQAVPAPVAPPTSGGEFGGDGDGGGGGEVRVWGGGGGCNRSGEAAFISLRSGSRVAKRSMELGVQMGGEMGLGSNVGGGDGGQVHDEMPHRNVDSSGKRCKREMEIPYVSDSESDNDDDCILPGEDGSRMLVQLSAASDLIELNLFTMSMGKTDEGRMGDSVMTGKKKTRGVTIRENDITIDEHVHGQSSAEAAIGESIEQLASPMRSALGENHVDMYSTEEERRQNARYDVKGKGKLDLGNDDSGAGTRIGKFSPDSKGKSKMFVEESSLSVSSGADEMDLNSVISEEVQSFSADHWEPRRRERARQRAIEMAPRFAFFKADEDGHSDDGDDDDAEELEPVPDPQDWPGPFSTAMRIITDREAKLRARESNSSNLDKSANKVISWIPSKDKKSPLRSAPSLTSLCLQTLSNNAEAIESLAGIPDELKSRLLSSLCHSRKMNAHLLGELLCDSPVIVQLSECSWLSEDDFETIFGKCRTEFLQVLQLDLSGRCMPDYMLPATLAKTIAGNCPQLSSLDLRNLNRLRDSAMRHLRNGCRLIKKLKLQRNTFSDEAVYRFLEHSGGYLTELCLNNVEKAGNLTAYAIACNCSTHLEVLDLSFCRELTNEALGLIVDSCSSLRILKLFGCTQITDVFLKGHSNLLVTIVGIEGNILKQTGSL</sequence>
<proteinExistence type="predicted"/>
<feature type="compositionally biased region" description="Low complexity" evidence="1">
    <location>
        <begin position="72"/>
        <end position="104"/>
    </location>
</feature>
<dbReference type="STRING" id="4537.A0A0E0LVL3"/>
<evidence type="ECO:0000313" key="3">
    <source>
        <dbReference type="EnsemblPlants" id="OPUNC08G15050.1"/>
    </source>
</evidence>
<dbReference type="PANTHER" id="PTHR13318:SF255">
    <property type="entry name" value="OS08G0459100 PROTEIN"/>
    <property type="match status" value="1"/>
</dbReference>
<dbReference type="GO" id="GO:0019005">
    <property type="term" value="C:SCF ubiquitin ligase complex"/>
    <property type="evidence" value="ECO:0007669"/>
    <property type="project" value="TreeGrafter"/>
</dbReference>
<dbReference type="InterPro" id="IPR057207">
    <property type="entry name" value="FBXL15_LRR"/>
</dbReference>
<evidence type="ECO:0000259" key="2">
    <source>
        <dbReference type="Pfam" id="PF25372"/>
    </source>
</evidence>
<feature type="compositionally biased region" description="Low complexity" evidence="1">
    <location>
        <begin position="33"/>
        <end position="53"/>
    </location>
</feature>
<reference evidence="3" key="2">
    <citation type="submission" date="2018-05" db="EMBL/GenBank/DDBJ databases">
        <title>OpunRS2 (Oryza punctata Reference Sequence Version 2).</title>
        <authorList>
            <person name="Zhang J."/>
            <person name="Kudrna D."/>
            <person name="Lee S."/>
            <person name="Talag J."/>
            <person name="Welchert J."/>
            <person name="Wing R.A."/>
        </authorList>
    </citation>
    <scope>NUCLEOTIDE SEQUENCE [LARGE SCALE GENOMIC DNA]</scope>
</reference>
<evidence type="ECO:0000256" key="1">
    <source>
        <dbReference type="SAM" id="MobiDB-lite"/>
    </source>
</evidence>
<dbReference type="GO" id="GO:0031146">
    <property type="term" value="P:SCF-dependent proteasomal ubiquitin-dependent protein catabolic process"/>
    <property type="evidence" value="ECO:0007669"/>
    <property type="project" value="TreeGrafter"/>
</dbReference>
<dbReference type="AlphaFoldDB" id="A0A0E0LVL3"/>
<feature type="region of interest" description="Disordered" evidence="1">
    <location>
        <begin position="350"/>
        <end position="378"/>
    </location>
</feature>
<protein>
    <recommendedName>
        <fullName evidence="2">F-box/LRR-repeat protein 15-like leucin rich repeat domain-containing protein</fullName>
    </recommendedName>
</protein>
<dbReference type="Proteomes" id="UP000026962">
    <property type="component" value="Chromosome 8"/>
</dbReference>
<dbReference type="HOGENOM" id="CLU_014779_2_0_1"/>
<dbReference type="Gramene" id="OPUNC08G15050.1">
    <property type="protein sequence ID" value="OPUNC08G15050.1"/>
    <property type="gene ID" value="OPUNC08G15050"/>
</dbReference>
<dbReference type="EnsemblPlants" id="OPUNC08G15050.1">
    <property type="protein sequence ID" value="OPUNC08G15050.1"/>
    <property type="gene ID" value="OPUNC08G15050"/>
</dbReference>
<keyword evidence="4" id="KW-1185">Reference proteome</keyword>
<dbReference type="FunFam" id="3.80.10.10:FF:001447">
    <property type="entry name" value="Os08g0459100 protein"/>
    <property type="match status" value="1"/>
</dbReference>
<dbReference type="SMART" id="SM00367">
    <property type="entry name" value="LRR_CC"/>
    <property type="match status" value="4"/>
</dbReference>